<dbReference type="eggNOG" id="COG2983">
    <property type="taxonomic scope" value="Bacteria"/>
</dbReference>
<evidence type="ECO:0000313" key="2">
    <source>
        <dbReference type="Proteomes" id="UP000002318"/>
    </source>
</evidence>
<name>E1R5E1_SEDSS</name>
<organism evidence="1 2">
    <name type="scientific">Sediminispirochaeta smaragdinae (strain DSM 11293 / JCM 15392 / SEBR 4228)</name>
    <name type="common">Spirochaeta smaragdinae</name>
    <dbReference type="NCBI Taxonomy" id="573413"/>
    <lineage>
        <taxon>Bacteria</taxon>
        <taxon>Pseudomonadati</taxon>
        <taxon>Spirochaetota</taxon>
        <taxon>Spirochaetia</taxon>
        <taxon>Spirochaetales</taxon>
        <taxon>Spirochaetaceae</taxon>
        <taxon>Sediminispirochaeta</taxon>
    </lineage>
</organism>
<evidence type="ECO:0000313" key="1">
    <source>
        <dbReference type="EMBL" id="ADK82269.1"/>
    </source>
</evidence>
<dbReference type="OrthoDB" id="9786855at2"/>
<accession>E1R5E1</accession>
<protein>
    <recommendedName>
        <fullName evidence="3">YkgJ family cysteine cluster protein</fullName>
    </recommendedName>
</protein>
<dbReference type="RefSeq" id="WP_013255728.1">
    <property type="nucleotide sequence ID" value="NC_014364.1"/>
</dbReference>
<dbReference type="PANTHER" id="PTHR37421">
    <property type="entry name" value="UPF0260 PROTEIN YCGN"/>
    <property type="match status" value="1"/>
</dbReference>
<dbReference type="PANTHER" id="PTHR37421:SF1">
    <property type="entry name" value="UPF0260 PROTEIN YCGN"/>
    <property type="match status" value="1"/>
</dbReference>
<reference evidence="1 2" key="1">
    <citation type="journal article" date="2010" name="Stand. Genomic Sci.">
        <title>Complete genome sequence of Spirochaeta smaragdinae type strain (SEBR 4228).</title>
        <authorList>
            <person name="Mavromatis K."/>
            <person name="Yasawong M."/>
            <person name="Chertkov O."/>
            <person name="Lapidus A."/>
            <person name="Lucas S."/>
            <person name="Nolan M."/>
            <person name="Del Rio T.G."/>
            <person name="Tice H."/>
            <person name="Cheng J.F."/>
            <person name="Pitluck S."/>
            <person name="Liolios K."/>
            <person name="Ivanova N."/>
            <person name="Tapia R."/>
            <person name="Han C."/>
            <person name="Bruce D."/>
            <person name="Goodwin L."/>
            <person name="Pati A."/>
            <person name="Chen A."/>
            <person name="Palaniappan K."/>
            <person name="Land M."/>
            <person name="Hauser L."/>
            <person name="Chang Y.J."/>
            <person name="Jeffries C.D."/>
            <person name="Detter J.C."/>
            <person name="Rohde M."/>
            <person name="Brambilla E."/>
            <person name="Spring S."/>
            <person name="Goker M."/>
            <person name="Sikorski J."/>
            <person name="Woyke T."/>
            <person name="Bristow J."/>
            <person name="Eisen J.A."/>
            <person name="Markowitz V."/>
            <person name="Hugenholtz P."/>
            <person name="Klenk H.P."/>
            <person name="Kyrpides N.C."/>
        </authorList>
    </citation>
    <scope>NUCLEOTIDE SEQUENCE [LARGE SCALE GENOMIC DNA]</scope>
    <source>
        <strain evidence="2">DSM 11293 / JCM 15392 / SEBR 4228</strain>
    </source>
</reference>
<dbReference type="AlphaFoldDB" id="E1R5E1"/>
<gene>
    <name evidence="1" type="ordered locus">Spirs_3171</name>
</gene>
<dbReference type="KEGG" id="ssm:Spirs_3171"/>
<dbReference type="InterPro" id="IPR008228">
    <property type="entry name" value="UCP006173"/>
</dbReference>
<dbReference type="HOGENOM" id="CLU_164634_0_0_12"/>
<evidence type="ECO:0008006" key="3">
    <source>
        <dbReference type="Google" id="ProtNLM"/>
    </source>
</evidence>
<sequence>MRTPFSRRWDSLCKQCGSCCYEKAYVKGILYVYHDRPCVYLNEKNGRCKVYHERFRRMEGCNKMTIFHAMFSGWLPASCGYVEWAMRHHIRFSRAKLD</sequence>
<dbReference type="EMBL" id="CP002116">
    <property type="protein sequence ID" value="ADK82269.1"/>
    <property type="molecule type" value="Genomic_DNA"/>
</dbReference>
<dbReference type="Proteomes" id="UP000002318">
    <property type="component" value="Chromosome"/>
</dbReference>
<dbReference type="STRING" id="573413.Spirs_3171"/>
<keyword evidence="2" id="KW-1185">Reference proteome</keyword>
<proteinExistence type="predicted"/>